<name>A0AAE1YND7_9LAMI</name>
<dbReference type="AlphaFoldDB" id="A0AAE1YND7"/>
<proteinExistence type="predicted"/>
<keyword evidence="3" id="KW-1185">Reference proteome</keyword>
<evidence type="ECO:0000256" key="1">
    <source>
        <dbReference type="ARBA" id="ARBA00022679"/>
    </source>
</evidence>
<reference evidence="2" key="2">
    <citation type="journal article" date="2024" name="Plant">
        <title>Genomic evolution and insights into agronomic trait innovations of Sesamum species.</title>
        <authorList>
            <person name="Miao H."/>
            <person name="Wang L."/>
            <person name="Qu L."/>
            <person name="Liu H."/>
            <person name="Sun Y."/>
            <person name="Le M."/>
            <person name="Wang Q."/>
            <person name="Wei S."/>
            <person name="Zheng Y."/>
            <person name="Lin W."/>
            <person name="Duan Y."/>
            <person name="Cao H."/>
            <person name="Xiong S."/>
            <person name="Wang X."/>
            <person name="Wei L."/>
            <person name="Li C."/>
            <person name="Ma Q."/>
            <person name="Ju M."/>
            <person name="Zhao R."/>
            <person name="Li G."/>
            <person name="Mu C."/>
            <person name="Tian Q."/>
            <person name="Mei H."/>
            <person name="Zhang T."/>
            <person name="Gao T."/>
            <person name="Zhang H."/>
        </authorList>
    </citation>
    <scope>NUCLEOTIDE SEQUENCE</scope>
    <source>
        <strain evidence="2">3651</strain>
    </source>
</reference>
<dbReference type="InterPro" id="IPR023213">
    <property type="entry name" value="CAT-like_dom_sf"/>
</dbReference>
<dbReference type="PANTHER" id="PTHR31896">
    <property type="entry name" value="FAMILY REGULATORY PROTEIN, PUTATIVE (AFU_ORTHOLOGUE AFUA_3G14730)-RELATED"/>
    <property type="match status" value="1"/>
</dbReference>
<reference evidence="2" key="1">
    <citation type="submission" date="2020-06" db="EMBL/GenBank/DDBJ databases">
        <authorList>
            <person name="Li T."/>
            <person name="Hu X."/>
            <person name="Zhang T."/>
            <person name="Song X."/>
            <person name="Zhang H."/>
            <person name="Dai N."/>
            <person name="Sheng W."/>
            <person name="Hou X."/>
            <person name="Wei L."/>
        </authorList>
    </citation>
    <scope>NUCLEOTIDE SEQUENCE</scope>
    <source>
        <strain evidence="2">3651</strain>
        <tissue evidence="2">Leaf</tissue>
    </source>
</reference>
<dbReference type="EMBL" id="JACGWO010000003">
    <property type="protein sequence ID" value="KAK4433242.1"/>
    <property type="molecule type" value="Genomic_DNA"/>
</dbReference>
<dbReference type="Proteomes" id="UP001293254">
    <property type="component" value="Unassembled WGS sequence"/>
</dbReference>
<dbReference type="GO" id="GO:0016746">
    <property type="term" value="F:acyltransferase activity"/>
    <property type="evidence" value="ECO:0007669"/>
    <property type="project" value="UniProtKB-KW"/>
</dbReference>
<dbReference type="InterPro" id="IPR051283">
    <property type="entry name" value="Sec_Metabolite_Acyltrans"/>
</dbReference>
<keyword evidence="1" id="KW-0808">Transferase</keyword>
<organism evidence="2 3">
    <name type="scientific">Sesamum alatum</name>
    <dbReference type="NCBI Taxonomy" id="300844"/>
    <lineage>
        <taxon>Eukaryota</taxon>
        <taxon>Viridiplantae</taxon>
        <taxon>Streptophyta</taxon>
        <taxon>Embryophyta</taxon>
        <taxon>Tracheophyta</taxon>
        <taxon>Spermatophyta</taxon>
        <taxon>Magnoliopsida</taxon>
        <taxon>eudicotyledons</taxon>
        <taxon>Gunneridae</taxon>
        <taxon>Pentapetalae</taxon>
        <taxon>asterids</taxon>
        <taxon>lamiids</taxon>
        <taxon>Lamiales</taxon>
        <taxon>Pedaliaceae</taxon>
        <taxon>Sesamum</taxon>
    </lineage>
</organism>
<protein>
    <submittedName>
        <fullName evidence="2">BAHD acyltransferase DCR</fullName>
    </submittedName>
</protein>
<dbReference type="Pfam" id="PF02458">
    <property type="entry name" value="Transferase"/>
    <property type="match status" value="1"/>
</dbReference>
<keyword evidence="2" id="KW-0012">Acyltransferase</keyword>
<comment type="caution">
    <text evidence="2">The sequence shown here is derived from an EMBL/GenBank/DDBJ whole genome shotgun (WGS) entry which is preliminary data.</text>
</comment>
<evidence type="ECO:0000313" key="2">
    <source>
        <dbReference type="EMBL" id="KAK4433242.1"/>
    </source>
</evidence>
<sequence length="437" mass="48113">MVLQSLAVVSKCTVFPDQESTLGDLKLSISDLNMLSFYSIQKGVLFTNPPFPITQLISLLKCTLSQTLTHFPPLAGRLITDADGYIYITCNDAGVDFIHANGSHIHVADLLGSADGDVPEAVMGCFALNETLNYEGHFRPMLAVQVTELVDGVFIGCSINHAVVDGTSFWNFFNTFAELSRGLKRISGTPDFSRDSVLISPVVLKLPDGGPQVTFSGDAPIRERIFKFSRESILKLKNAVCRETHHTNPTAQISSFQSLCALVWRGIIRAKKLPASKTTTFQMPVNCRHRLEPKLEPLYFGNAVQCIHTRAFAGDVLSKDLRWWAEQLNKNVVAFDYAAVRKNVEDWERDPQCFPLGNLDGAMVTISSSPRFPMYENDFGWGRPVAVLSGRANKFDGIVSALPGREGGGSIDLEVILAPESMAGLESDPEFMQYANK</sequence>
<accession>A0AAE1YND7</accession>
<gene>
    <name evidence="2" type="ORF">Salat_1086500</name>
</gene>
<evidence type="ECO:0000313" key="3">
    <source>
        <dbReference type="Proteomes" id="UP001293254"/>
    </source>
</evidence>
<dbReference type="Gene3D" id="3.30.559.10">
    <property type="entry name" value="Chloramphenicol acetyltransferase-like domain"/>
    <property type="match status" value="2"/>
</dbReference>
<dbReference type="PANTHER" id="PTHR31896:SF64">
    <property type="entry name" value="TRICHOTHECENE 3-O-ACETYLTRANSFERASE"/>
    <property type="match status" value="1"/>
</dbReference>